<name>A0A7I6N3Y9_9METZ</name>
<keyword evidence="2" id="KW-1133">Transmembrane helix</keyword>
<evidence type="ECO:0000256" key="1">
    <source>
        <dbReference type="SAM" id="MobiDB-lite"/>
    </source>
</evidence>
<evidence type="ECO:0000313" key="3">
    <source>
        <dbReference type="EMBL" id="BBI37369.1"/>
    </source>
</evidence>
<keyword evidence="2" id="KW-0812">Transmembrane</keyword>
<feature type="region of interest" description="Disordered" evidence="1">
    <location>
        <begin position="1"/>
        <end position="75"/>
    </location>
</feature>
<sequence length="221" mass="24740">MGPLYGGNCPARAGPTHRDPAPLAPDPQDWDPLDPPPPPPQQLTDQRAPSALGRRRRRRPKVSFGAPKVEGAHRGRGGRFPAQFCWWESHTDYEIKNFESRAGAWVERVLLISPRRARVKNQSKPRRGSKLPWWVSGPCLGSVGSAPSAPSRVFPQSRARRRCRRRSPKGAFRIRAFGADPRALNFSSFRDQKLSYAMLAIGVLGFIVWAFDGLKGRKKKT</sequence>
<proteinExistence type="predicted"/>
<organism evidence="3">
    <name type="scientific">Placozoa sp. H2</name>
    <dbReference type="NCBI Taxonomy" id="573895"/>
    <lineage>
        <taxon>Eukaryota</taxon>
        <taxon>Metazoa</taxon>
        <taxon>Placozoa</taxon>
    </lineage>
</organism>
<reference evidence="3" key="1">
    <citation type="journal article" date="2020" name="Genome Biol.">
        <title>Mitochondrial genome evolution of placozoans: gene rearrangements and repeat expansions.</title>
        <authorList>
            <person name="Miyazawa H."/>
            <person name="Osigus H.J."/>
            <person name="Rolfes S."/>
            <person name="Kamm K."/>
            <person name="Schierwater B."/>
            <person name="Nakano H."/>
        </authorList>
    </citation>
    <scope>NUCLEOTIDE SEQUENCE</scope>
    <source>
        <strain evidence="3">SMD_13</strain>
    </source>
</reference>
<keyword evidence="2" id="KW-0472">Membrane</keyword>
<feature type="transmembrane region" description="Helical" evidence="2">
    <location>
        <begin position="194"/>
        <end position="211"/>
    </location>
</feature>
<keyword evidence="3" id="KW-0496">Mitochondrion</keyword>
<geneLocation type="mitochondrion" evidence="3"/>
<accession>A0A7I6N3Y9</accession>
<dbReference type="EMBL" id="LC460468">
    <property type="protein sequence ID" value="BBI37369.1"/>
    <property type="molecule type" value="Genomic_DNA"/>
</dbReference>
<dbReference type="AlphaFoldDB" id="A0A7I6N3Y9"/>
<evidence type="ECO:0000256" key="2">
    <source>
        <dbReference type="SAM" id="Phobius"/>
    </source>
</evidence>
<protein>
    <submittedName>
        <fullName evidence="3">Uncharacterized protein</fullName>
    </submittedName>
</protein>